<evidence type="ECO:0000313" key="2">
    <source>
        <dbReference type="Proteomes" id="UP000590749"/>
    </source>
</evidence>
<dbReference type="RefSeq" id="WP_183227223.1">
    <property type="nucleotide sequence ID" value="NZ_BMPW01000037.1"/>
</dbReference>
<dbReference type="Gene3D" id="1.25.40.10">
    <property type="entry name" value="Tetratricopeptide repeat domain"/>
    <property type="match status" value="3"/>
</dbReference>
<dbReference type="AlphaFoldDB" id="A0A7W5ARL1"/>
<reference evidence="1 2" key="1">
    <citation type="submission" date="2020-08" db="EMBL/GenBank/DDBJ databases">
        <title>Genomic Encyclopedia of Type Strains, Phase III (KMG-III): the genomes of soil and plant-associated and newly described type strains.</title>
        <authorList>
            <person name="Whitman W."/>
        </authorList>
    </citation>
    <scope>NUCLEOTIDE SEQUENCE [LARGE SCALE GENOMIC DNA]</scope>
    <source>
        <strain evidence="1 2">CECT 3287</strain>
    </source>
</reference>
<name>A0A7W5ARL1_9ACTN</name>
<protein>
    <recommendedName>
        <fullName evidence="3">Tetratricopeptide repeat-containing protein</fullName>
    </recommendedName>
</protein>
<evidence type="ECO:0000313" key="1">
    <source>
        <dbReference type="EMBL" id="MBB3101030.1"/>
    </source>
</evidence>
<proteinExistence type="predicted"/>
<organism evidence="1 2">
    <name type="scientific">Actinoplanes campanulatus</name>
    <dbReference type="NCBI Taxonomy" id="113559"/>
    <lineage>
        <taxon>Bacteria</taxon>
        <taxon>Bacillati</taxon>
        <taxon>Actinomycetota</taxon>
        <taxon>Actinomycetes</taxon>
        <taxon>Micromonosporales</taxon>
        <taxon>Micromonosporaceae</taxon>
        <taxon>Actinoplanes</taxon>
    </lineage>
</organism>
<keyword evidence="2" id="KW-1185">Reference proteome</keyword>
<dbReference type="Proteomes" id="UP000590749">
    <property type="component" value="Unassembled WGS sequence"/>
</dbReference>
<dbReference type="EMBL" id="JACHXF010000032">
    <property type="protein sequence ID" value="MBB3101030.1"/>
    <property type="molecule type" value="Genomic_DNA"/>
</dbReference>
<dbReference type="InterPro" id="IPR011990">
    <property type="entry name" value="TPR-like_helical_dom_sf"/>
</dbReference>
<comment type="caution">
    <text evidence="1">The sequence shown here is derived from an EMBL/GenBank/DDBJ whole genome shotgun (WGS) entry which is preliminary data.</text>
</comment>
<accession>A0A7W5ARL1</accession>
<gene>
    <name evidence="1" type="ORF">FHR83_008758</name>
</gene>
<sequence length="709" mass="76661">MESAVGSGDRNQIVVTAKVVVQAHWYRHQATGHEFELQSALSLASLLAGLDAGAVPPPVAECLNERGRRADEGARLLSQVVSGSDPNALDRAIALLTAALHATASAEPCHAVLSTNLGSALRIRFERHGDGADLDRAIELHTAAMNAIGTGRLEPTVNLAGVMHLRFKLRGDHADLDQCVELLTTAVDLADPDDAVRLEAMTNLGNMLNLRFHHTGRMTDLDRAISVLGDALRQNRHHDHDTRRFHLGGAHLSRFRSLGAAADLDEAIPLLAAAADATGPDHPEHAFRQRQLGDAYQRRFTLRHDPADLERAADCLDAVAQAGTHEYVNLGMVLVELFQQRGDPNHLDRAIEVLTSAGALADLGNALHMRFRHRHRYADLEDAIGRLTEALAATDRGSEHAGYTASNLAVALQTRYHWHADPDDLERVIDLLGTALPLLSPDDPQRVGLLCNLGTALHDRFDLHQRPADLDQAITLLGTAANTAAIHQDGAAVLGNLGAAMAARFRHHRHQADLGQAVDAHAAAMAATGPHHVDFPIRQQSLAGALYARFQELGDEADFRRAEDLWSQAERMATTPASLRVSAGRERAAAIGQTHGPGAAADAYAEVVDLLPLLIQRGSHRSDQHLQLRRYASGLASDAAAAAVAANRSKDATEPLEQGRGLLWAQLLDTRSDLTRLWRVNPALAARLTAMRTELDHPDTSDAQPARRR</sequence>
<evidence type="ECO:0008006" key="3">
    <source>
        <dbReference type="Google" id="ProtNLM"/>
    </source>
</evidence>